<dbReference type="PANTHER" id="PTHR37299:SF1">
    <property type="entry name" value="STAGE 0 SPORULATION PROTEIN A HOMOLOG"/>
    <property type="match status" value="1"/>
</dbReference>
<dbReference type="RefSeq" id="WP_155148909.1">
    <property type="nucleotide sequence ID" value="NZ_JACOPQ010000007.1"/>
</dbReference>
<dbReference type="SMART" id="SM00850">
    <property type="entry name" value="LytTR"/>
    <property type="match status" value="1"/>
</dbReference>
<reference evidence="2" key="1">
    <citation type="submission" date="2020-08" db="EMBL/GenBank/DDBJ databases">
        <title>Genome public.</title>
        <authorList>
            <person name="Liu C."/>
            <person name="Sun Q."/>
        </authorList>
    </citation>
    <scope>NUCLEOTIDE SEQUENCE</scope>
    <source>
        <strain evidence="2">NSJ-52</strain>
    </source>
</reference>
<organism evidence="2 3">
    <name type="scientific">Lawsonibacter faecis</name>
    <dbReference type="NCBI Taxonomy" id="2763052"/>
    <lineage>
        <taxon>Bacteria</taxon>
        <taxon>Bacillati</taxon>
        <taxon>Bacillota</taxon>
        <taxon>Clostridia</taxon>
        <taxon>Eubacteriales</taxon>
        <taxon>Oscillospiraceae</taxon>
        <taxon>Lawsonibacter</taxon>
    </lineage>
</organism>
<sequence>MDQLRIGFCSGECLTASAVADALDRVLEKHSYSSARGDGLVEALRAAIETYLRPFHHQRAVKRVVVSTQKELISVPVITIRYFESSGHQQLMYLEDRQEPVPISSKMQKLETELASEGFLRIHQGYLVNGFFVDRIGSGAVLMTGGERLPVSRSKRPALKSRCLALRREYGDILL</sequence>
<comment type="caution">
    <text evidence="2">The sequence shown here is derived from an EMBL/GenBank/DDBJ whole genome shotgun (WGS) entry which is preliminary data.</text>
</comment>
<dbReference type="PANTHER" id="PTHR37299">
    <property type="entry name" value="TRANSCRIPTIONAL REGULATOR-RELATED"/>
    <property type="match status" value="1"/>
</dbReference>
<dbReference type="GO" id="GO:0000156">
    <property type="term" value="F:phosphorelay response regulator activity"/>
    <property type="evidence" value="ECO:0007669"/>
    <property type="project" value="InterPro"/>
</dbReference>
<name>A0A8J6JK20_9FIRM</name>
<dbReference type="Proteomes" id="UP000607645">
    <property type="component" value="Unassembled WGS sequence"/>
</dbReference>
<dbReference type="AlphaFoldDB" id="A0A8J6JK20"/>
<evidence type="ECO:0000313" key="3">
    <source>
        <dbReference type="Proteomes" id="UP000607645"/>
    </source>
</evidence>
<dbReference type="PROSITE" id="PS50930">
    <property type="entry name" value="HTH_LYTTR"/>
    <property type="match status" value="1"/>
</dbReference>
<feature type="domain" description="HTH LytTR-type" evidence="1">
    <location>
        <begin position="64"/>
        <end position="165"/>
    </location>
</feature>
<dbReference type="InterPro" id="IPR007492">
    <property type="entry name" value="LytTR_DNA-bd_dom"/>
</dbReference>
<protein>
    <submittedName>
        <fullName evidence="2">LytTR family transcriptional regulator</fullName>
    </submittedName>
</protein>
<dbReference type="Gene3D" id="2.40.50.1020">
    <property type="entry name" value="LytTr DNA-binding domain"/>
    <property type="match status" value="1"/>
</dbReference>
<gene>
    <name evidence="2" type="ORF">H8S62_10670</name>
</gene>
<proteinExistence type="predicted"/>
<keyword evidence="3" id="KW-1185">Reference proteome</keyword>
<evidence type="ECO:0000259" key="1">
    <source>
        <dbReference type="PROSITE" id="PS50930"/>
    </source>
</evidence>
<dbReference type="GO" id="GO:0003677">
    <property type="term" value="F:DNA binding"/>
    <property type="evidence" value="ECO:0007669"/>
    <property type="project" value="InterPro"/>
</dbReference>
<dbReference type="EMBL" id="JACOPQ010000007">
    <property type="protein sequence ID" value="MBC5737468.1"/>
    <property type="molecule type" value="Genomic_DNA"/>
</dbReference>
<evidence type="ECO:0000313" key="2">
    <source>
        <dbReference type="EMBL" id="MBC5737468.1"/>
    </source>
</evidence>
<dbReference type="Pfam" id="PF04397">
    <property type="entry name" value="LytTR"/>
    <property type="match status" value="1"/>
</dbReference>
<dbReference type="InterPro" id="IPR046947">
    <property type="entry name" value="LytR-like"/>
</dbReference>
<accession>A0A8J6JK20</accession>